<dbReference type="VEuPathDB" id="ToxoDB:CSUI_009191"/>
<comment type="caution">
    <text evidence="2">The sequence shown here is derived from an EMBL/GenBank/DDBJ whole genome shotgun (WGS) entry which is preliminary data.</text>
</comment>
<organism evidence="2 3">
    <name type="scientific">Cystoisospora suis</name>
    <dbReference type="NCBI Taxonomy" id="483139"/>
    <lineage>
        <taxon>Eukaryota</taxon>
        <taxon>Sar</taxon>
        <taxon>Alveolata</taxon>
        <taxon>Apicomplexa</taxon>
        <taxon>Conoidasida</taxon>
        <taxon>Coccidia</taxon>
        <taxon>Eucoccidiorida</taxon>
        <taxon>Eimeriorina</taxon>
        <taxon>Sarcocystidae</taxon>
        <taxon>Cystoisospora</taxon>
    </lineage>
</organism>
<keyword evidence="3" id="KW-1185">Reference proteome</keyword>
<evidence type="ECO:0000256" key="1">
    <source>
        <dbReference type="SAM" id="MobiDB-lite"/>
    </source>
</evidence>
<evidence type="ECO:0000313" key="2">
    <source>
        <dbReference type="EMBL" id="PHJ16992.1"/>
    </source>
</evidence>
<dbReference type="RefSeq" id="XP_067918717.1">
    <property type="nucleotide sequence ID" value="XM_068069307.1"/>
</dbReference>
<dbReference type="OrthoDB" id="331111at2759"/>
<name>A0A2C6KKJ5_9APIC</name>
<feature type="region of interest" description="Disordered" evidence="1">
    <location>
        <begin position="145"/>
        <end position="168"/>
    </location>
</feature>
<proteinExistence type="predicted"/>
<evidence type="ECO:0000313" key="3">
    <source>
        <dbReference type="Proteomes" id="UP000221165"/>
    </source>
</evidence>
<gene>
    <name evidence="2" type="ORF">CSUI_009191</name>
</gene>
<accession>A0A2C6KKJ5</accession>
<feature type="non-terminal residue" evidence="2">
    <location>
        <position position="1"/>
    </location>
</feature>
<dbReference type="Proteomes" id="UP000221165">
    <property type="component" value="Unassembled WGS sequence"/>
</dbReference>
<reference evidence="2 3" key="1">
    <citation type="journal article" date="2017" name="Int. J. Parasitol.">
        <title>The genome of the protozoan parasite Cystoisospora suis and a reverse vaccinology approach to identify vaccine candidates.</title>
        <authorList>
            <person name="Palmieri N."/>
            <person name="Shrestha A."/>
            <person name="Ruttkowski B."/>
            <person name="Beck T."/>
            <person name="Vogl C."/>
            <person name="Tomley F."/>
            <person name="Blake D.P."/>
            <person name="Joachim A."/>
        </authorList>
    </citation>
    <scope>NUCLEOTIDE SEQUENCE [LARGE SCALE GENOMIC DNA]</scope>
    <source>
        <strain evidence="2 3">Wien I</strain>
    </source>
</reference>
<protein>
    <submittedName>
        <fullName evidence="2">At hook motif protein</fullName>
    </submittedName>
</protein>
<dbReference type="GeneID" id="94432518"/>
<feature type="compositionally biased region" description="Basic and acidic residues" evidence="1">
    <location>
        <begin position="145"/>
        <end position="155"/>
    </location>
</feature>
<dbReference type="AlphaFoldDB" id="A0A2C6KKJ5"/>
<dbReference type="EMBL" id="MIGC01005382">
    <property type="protein sequence ID" value="PHJ16992.1"/>
    <property type="molecule type" value="Genomic_DNA"/>
</dbReference>
<sequence>VGEKFGSKRDGTEWHERWGRREDGEDAWIDKSWKEIGDEGRVNEWGETEGSEGCKRWSQKWWRKHHFHGGDEFVEKWEDDGQGCHHTLKEGSSWKWKSEGGGGGGGEREVTDWFEDKFGEVQSAREKWAYKRGHNASGDHWLEKWNERPEEKSAEKSGSNARGDEWRENWRETFDESGEKNMTWAEKTGRNAQGDSWYETWLEKKSNWKTALKEGRNAQGDMWHERWGEELNEEEGSGEKWCVKWMKDHQGNAHGKSWGDRWRHNGGHRWGEEWSNNDVKKWWYDTNGRPEGC</sequence>